<dbReference type="InterPro" id="IPR050789">
    <property type="entry name" value="Diverse_Enzym_Activities"/>
</dbReference>
<dbReference type="Gene3D" id="3.40.710.10">
    <property type="entry name" value="DD-peptidase/beta-lactamase superfamily"/>
    <property type="match status" value="1"/>
</dbReference>
<reference evidence="2" key="1">
    <citation type="journal article" date="2020" name="mSystems">
        <title>Genome- and Community-Level Interaction Insights into Carbon Utilization and Element Cycling Functions of Hydrothermarchaeota in Hydrothermal Sediment.</title>
        <authorList>
            <person name="Zhou Z."/>
            <person name="Liu Y."/>
            <person name="Xu W."/>
            <person name="Pan J."/>
            <person name="Luo Z.H."/>
            <person name="Li M."/>
        </authorList>
    </citation>
    <scope>NUCLEOTIDE SEQUENCE [LARGE SCALE GENOMIC DNA]</scope>
    <source>
        <strain evidence="2">SpSt-508</strain>
    </source>
</reference>
<protein>
    <submittedName>
        <fullName evidence="2">Class A beta-lactamase-related serine hydrolase</fullName>
    </submittedName>
</protein>
<organism evidence="2">
    <name type="scientific">Schlesneria paludicola</name>
    <dbReference type="NCBI Taxonomy" id="360056"/>
    <lineage>
        <taxon>Bacteria</taxon>
        <taxon>Pseudomonadati</taxon>
        <taxon>Planctomycetota</taxon>
        <taxon>Planctomycetia</taxon>
        <taxon>Planctomycetales</taxon>
        <taxon>Planctomycetaceae</taxon>
        <taxon>Schlesneria</taxon>
    </lineage>
</organism>
<dbReference type="InterPro" id="IPR012338">
    <property type="entry name" value="Beta-lactam/transpept-like"/>
</dbReference>
<dbReference type="AlphaFoldDB" id="A0A7C4QMX6"/>
<dbReference type="PANTHER" id="PTHR43283:SF3">
    <property type="entry name" value="BETA-LACTAMASE FAMILY PROTEIN (AFU_ORTHOLOGUE AFUA_5G07500)"/>
    <property type="match status" value="1"/>
</dbReference>
<dbReference type="PANTHER" id="PTHR43283">
    <property type="entry name" value="BETA-LACTAMASE-RELATED"/>
    <property type="match status" value="1"/>
</dbReference>
<comment type="caution">
    <text evidence="2">The sequence shown here is derived from an EMBL/GenBank/DDBJ whole genome shotgun (WGS) entry which is preliminary data.</text>
</comment>
<sequence>MTPATTSDEFADRFPRAYAVFAAGVAKGLHLGAQVYLSVEGRVLADAGLGQAQPGEPMTAAQRTHWLSAGKPLTAVLIAQLVEEGRLAWHDPVARYIPEFAQHGKEQITLKHVLTHTAGLRNVETGWPDVPWEETLARICAAPLDSGATPGQTAGYHVASTWFLLGELIQRLTGRTYEEVLRERLCVPCGMPRTLAAIPERERAQLAIAPLFERREGRLMLLDWHLPPRSDRVSPGSSLRGPIRELGRFYEVLLQQGRGPHGRVLRPETVAELLTRHRSGQYDATFGHIVDFGLGFLLDSNRYGAQTVPYGYGRHCSPRTFGHGGSQSSQGFGDPDRQLAVAWLFNGRCGEGQHQRRNKAFNEALYEDVGLARTS</sequence>
<dbReference type="EMBL" id="DSVQ01000010">
    <property type="protein sequence ID" value="HGT38584.1"/>
    <property type="molecule type" value="Genomic_DNA"/>
</dbReference>
<dbReference type="Pfam" id="PF00144">
    <property type="entry name" value="Beta-lactamase"/>
    <property type="match status" value="1"/>
</dbReference>
<evidence type="ECO:0000313" key="2">
    <source>
        <dbReference type="EMBL" id="HGT38584.1"/>
    </source>
</evidence>
<dbReference type="GO" id="GO:0016787">
    <property type="term" value="F:hydrolase activity"/>
    <property type="evidence" value="ECO:0007669"/>
    <property type="project" value="UniProtKB-KW"/>
</dbReference>
<accession>A0A7C4QMX6</accession>
<dbReference type="SUPFAM" id="SSF56601">
    <property type="entry name" value="beta-lactamase/transpeptidase-like"/>
    <property type="match status" value="1"/>
</dbReference>
<dbReference type="InterPro" id="IPR001466">
    <property type="entry name" value="Beta-lactam-related"/>
</dbReference>
<gene>
    <name evidence="2" type="ORF">ENS64_04890</name>
</gene>
<feature type="domain" description="Beta-lactamase-related" evidence="1">
    <location>
        <begin position="20"/>
        <end position="359"/>
    </location>
</feature>
<proteinExistence type="predicted"/>
<name>A0A7C4QMX6_9PLAN</name>
<evidence type="ECO:0000259" key="1">
    <source>
        <dbReference type="Pfam" id="PF00144"/>
    </source>
</evidence>
<keyword evidence="2" id="KW-0378">Hydrolase</keyword>